<feature type="compositionally biased region" description="Basic residues" evidence="1">
    <location>
        <begin position="8"/>
        <end position="17"/>
    </location>
</feature>
<accession>A0A8R1UU38</accession>
<evidence type="ECO:0000313" key="2">
    <source>
        <dbReference type="EnsemblMetazoa" id="PPA38995.1"/>
    </source>
</evidence>
<gene>
    <name evidence="2" type="primary">WBGene00277364</name>
</gene>
<dbReference type="AlphaFoldDB" id="A0A2A6CA29"/>
<dbReference type="Proteomes" id="UP000005239">
    <property type="component" value="Unassembled WGS sequence"/>
</dbReference>
<organism evidence="2 3">
    <name type="scientific">Pristionchus pacificus</name>
    <name type="common">Parasitic nematode worm</name>
    <dbReference type="NCBI Taxonomy" id="54126"/>
    <lineage>
        <taxon>Eukaryota</taxon>
        <taxon>Metazoa</taxon>
        <taxon>Ecdysozoa</taxon>
        <taxon>Nematoda</taxon>
        <taxon>Chromadorea</taxon>
        <taxon>Rhabditida</taxon>
        <taxon>Rhabditina</taxon>
        <taxon>Diplogasteromorpha</taxon>
        <taxon>Diplogasteroidea</taxon>
        <taxon>Neodiplogasteridae</taxon>
        <taxon>Pristionchus</taxon>
    </lineage>
</organism>
<sequence>MPRAQSRAARRAAKMRAHAAQGDLNSDSVTTPKKMKTEEAAAPPVQETTKVVGKDECAPCVDKDVVILSQKKILEDQTKKIKDQSEEILTLKARLYDYVIKEKDNEYAETPKKHAHA</sequence>
<evidence type="ECO:0000313" key="3">
    <source>
        <dbReference type="Proteomes" id="UP000005239"/>
    </source>
</evidence>
<reference evidence="3" key="1">
    <citation type="journal article" date="2008" name="Nat. Genet.">
        <title>The Pristionchus pacificus genome provides a unique perspective on nematode lifestyle and parasitism.</title>
        <authorList>
            <person name="Dieterich C."/>
            <person name="Clifton S.W."/>
            <person name="Schuster L.N."/>
            <person name="Chinwalla A."/>
            <person name="Delehaunty K."/>
            <person name="Dinkelacker I."/>
            <person name="Fulton L."/>
            <person name="Fulton R."/>
            <person name="Godfrey J."/>
            <person name="Minx P."/>
            <person name="Mitreva M."/>
            <person name="Roeseler W."/>
            <person name="Tian H."/>
            <person name="Witte H."/>
            <person name="Yang S.P."/>
            <person name="Wilson R.K."/>
            <person name="Sommer R.J."/>
        </authorList>
    </citation>
    <scope>NUCLEOTIDE SEQUENCE [LARGE SCALE GENOMIC DNA]</scope>
    <source>
        <strain evidence="3">PS312</strain>
    </source>
</reference>
<protein>
    <submittedName>
        <fullName evidence="2">Uncharacterized protein</fullName>
    </submittedName>
</protein>
<evidence type="ECO:0000256" key="1">
    <source>
        <dbReference type="SAM" id="MobiDB-lite"/>
    </source>
</evidence>
<feature type="region of interest" description="Disordered" evidence="1">
    <location>
        <begin position="1"/>
        <end position="47"/>
    </location>
</feature>
<reference evidence="2" key="2">
    <citation type="submission" date="2022-06" db="UniProtKB">
        <authorList>
            <consortium name="EnsemblMetazoa"/>
        </authorList>
    </citation>
    <scope>IDENTIFICATION</scope>
    <source>
        <strain evidence="2">PS312</strain>
    </source>
</reference>
<accession>A0A2A6CA29</accession>
<proteinExistence type="predicted"/>
<name>A0A2A6CA29_PRIPA</name>
<keyword evidence="3" id="KW-1185">Reference proteome</keyword>
<dbReference type="EnsemblMetazoa" id="PPA38995.1">
    <property type="protein sequence ID" value="PPA38995.1"/>
    <property type="gene ID" value="WBGene00277364"/>
</dbReference>